<keyword evidence="2" id="KW-1185">Reference proteome</keyword>
<reference evidence="1 2" key="1">
    <citation type="journal article" date="2015" name="Fungal Genet. Biol.">
        <title>Evolution of novel wood decay mechanisms in Agaricales revealed by the genome sequences of Fistulina hepatica and Cylindrobasidium torrendii.</title>
        <authorList>
            <person name="Floudas D."/>
            <person name="Held B.W."/>
            <person name="Riley R."/>
            <person name="Nagy L.G."/>
            <person name="Koehler G."/>
            <person name="Ransdell A.S."/>
            <person name="Younus H."/>
            <person name="Chow J."/>
            <person name="Chiniquy J."/>
            <person name="Lipzen A."/>
            <person name="Tritt A."/>
            <person name="Sun H."/>
            <person name="Haridas S."/>
            <person name="LaButti K."/>
            <person name="Ohm R.A."/>
            <person name="Kues U."/>
            <person name="Blanchette R.A."/>
            <person name="Grigoriev I.V."/>
            <person name="Minto R.E."/>
            <person name="Hibbett D.S."/>
        </authorList>
    </citation>
    <scope>NUCLEOTIDE SEQUENCE [LARGE SCALE GENOMIC DNA]</scope>
    <source>
        <strain evidence="1 2">FP15055 ss-10</strain>
    </source>
</reference>
<accession>A0A0D7B5P7</accession>
<dbReference type="EMBL" id="KN880574">
    <property type="protein sequence ID" value="KIY65878.1"/>
    <property type="molecule type" value="Genomic_DNA"/>
</dbReference>
<organism evidence="1 2">
    <name type="scientific">Cylindrobasidium torrendii FP15055 ss-10</name>
    <dbReference type="NCBI Taxonomy" id="1314674"/>
    <lineage>
        <taxon>Eukaryota</taxon>
        <taxon>Fungi</taxon>
        <taxon>Dikarya</taxon>
        <taxon>Basidiomycota</taxon>
        <taxon>Agaricomycotina</taxon>
        <taxon>Agaricomycetes</taxon>
        <taxon>Agaricomycetidae</taxon>
        <taxon>Agaricales</taxon>
        <taxon>Marasmiineae</taxon>
        <taxon>Physalacriaceae</taxon>
        <taxon>Cylindrobasidium</taxon>
    </lineage>
</organism>
<dbReference type="AlphaFoldDB" id="A0A0D7B5P7"/>
<dbReference type="Proteomes" id="UP000054007">
    <property type="component" value="Unassembled WGS sequence"/>
</dbReference>
<evidence type="ECO:0000313" key="2">
    <source>
        <dbReference type="Proteomes" id="UP000054007"/>
    </source>
</evidence>
<protein>
    <submittedName>
        <fullName evidence="1">Uncharacterized protein</fullName>
    </submittedName>
</protein>
<evidence type="ECO:0000313" key="1">
    <source>
        <dbReference type="EMBL" id="KIY65878.1"/>
    </source>
</evidence>
<name>A0A0D7B5P7_9AGAR</name>
<proteinExistence type="predicted"/>
<sequence length="112" mass="12172">MVSARRTHRAEESFASALLSISSSRPFTCDGTDILLISAESSSSIHDSSIAPLSLWHDELFKAQTPADICHPFLALPHCLTAAACKLVLSVNQHIRNDCFLPVQRTVQGVGR</sequence>
<gene>
    <name evidence="1" type="ORF">CYLTODRAFT_51154</name>
</gene>